<reference evidence="3" key="1">
    <citation type="submission" date="2017-09" db="EMBL/GenBank/DDBJ databases">
        <title>Depth-based differentiation of microbial function through sediment-hosted aquifers and enrichment of novel symbionts in the deep terrestrial subsurface.</title>
        <authorList>
            <person name="Probst A.J."/>
            <person name="Ladd B."/>
            <person name="Jarett J.K."/>
            <person name="Geller-Mcgrath D.E."/>
            <person name="Sieber C.M.K."/>
            <person name="Emerson J.B."/>
            <person name="Anantharaman K."/>
            <person name="Thomas B.C."/>
            <person name="Malmstrom R."/>
            <person name="Stieglmeier M."/>
            <person name="Klingl A."/>
            <person name="Woyke T."/>
            <person name="Ryan C.M."/>
            <person name="Banfield J.F."/>
        </authorList>
    </citation>
    <scope>NUCLEOTIDE SEQUENCE [LARGE SCALE GENOMIC DNA]</scope>
</reference>
<dbReference type="EMBL" id="PEXV01000066">
    <property type="protein sequence ID" value="PIS41681.1"/>
    <property type="molecule type" value="Genomic_DNA"/>
</dbReference>
<dbReference type="AlphaFoldDB" id="A0A2H0YT53"/>
<dbReference type="Proteomes" id="UP000228711">
    <property type="component" value="Unassembled WGS sequence"/>
</dbReference>
<name>A0A2H0YT53_9BACT</name>
<comment type="caution">
    <text evidence="2">The sequence shown here is derived from an EMBL/GenBank/DDBJ whole genome shotgun (WGS) entry which is preliminary data.</text>
</comment>
<evidence type="ECO:0000256" key="1">
    <source>
        <dbReference type="SAM" id="MobiDB-lite"/>
    </source>
</evidence>
<sequence>MEDIIAQFVKLPPHVKTAVSSAQAIERLESIESRYNVKLADIVMRVAVKSLPVSALQAELERRLHVSADTSKQIAKDLTTRIFSQISGYLGFLVSASPDTALLSSPAHEHSLGIEGKDPEIEKHEANLAYAPQDTSYDVDRLVNQLIDLLGIGLDHVMEKRFKTLVESRLVDVRDKTMLKEQMIRSTKIGGMGFSQAQSIQILPIIEQAWEDIHKKHLKIKEEIEVHKHPAQALAPQIAKHPTIAQQPIETSTVTTKDEKPSESLKTEPISVPEKIITPPTPIVPPTQIIPPPIVPPIGPVPGKKEEVTAPENSPEKEEEMPLPKPKHDIPQFMPKVRRDFESSEKKMVQDIISPSKLVGPIEELQEMAVEDFRHLGDDPKESADRLKEKIHMLEKESFGRRSQGINALRSSPLMKEYLDIGRSSIENTRDIKQLIADRLAKNAQSMTSQEFDAISEVNSSLRY</sequence>
<evidence type="ECO:0000313" key="3">
    <source>
        <dbReference type="Proteomes" id="UP000228711"/>
    </source>
</evidence>
<proteinExistence type="predicted"/>
<gene>
    <name evidence="2" type="ORF">COT25_01825</name>
</gene>
<accession>A0A2H0YT53</accession>
<feature type="compositionally biased region" description="Basic and acidic residues" evidence="1">
    <location>
        <begin position="303"/>
        <end position="330"/>
    </location>
</feature>
<organism evidence="2 3">
    <name type="scientific">Candidatus Kerfeldbacteria bacterium CG08_land_8_20_14_0_20_42_7</name>
    <dbReference type="NCBI Taxonomy" id="2014245"/>
    <lineage>
        <taxon>Bacteria</taxon>
        <taxon>Candidatus Kerfeldiibacteriota</taxon>
    </lineage>
</organism>
<protein>
    <submittedName>
        <fullName evidence="2">Uncharacterized protein</fullName>
    </submittedName>
</protein>
<evidence type="ECO:0000313" key="2">
    <source>
        <dbReference type="EMBL" id="PIS41681.1"/>
    </source>
</evidence>
<feature type="region of interest" description="Disordered" evidence="1">
    <location>
        <begin position="302"/>
        <end position="331"/>
    </location>
</feature>